<name>A0AAU1ZP20_9ACTN</name>
<gene>
    <name evidence="5" type="ORF">OHA22_00950</name>
</gene>
<proteinExistence type="predicted"/>
<evidence type="ECO:0000313" key="5">
    <source>
        <dbReference type="EMBL" id="WTT14176.1"/>
    </source>
</evidence>
<keyword evidence="2" id="KW-0238">DNA-binding</keyword>
<dbReference type="InterPro" id="IPR052362">
    <property type="entry name" value="HTH-GbsR_regulator"/>
</dbReference>
<dbReference type="InterPro" id="IPR000835">
    <property type="entry name" value="HTH_MarR-typ"/>
</dbReference>
<dbReference type="GO" id="GO:0003700">
    <property type="term" value="F:DNA-binding transcription factor activity"/>
    <property type="evidence" value="ECO:0007669"/>
    <property type="project" value="InterPro"/>
</dbReference>
<feature type="domain" description="HTH marR-type" evidence="4">
    <location>
        <begin position="48"/>
        <end position="95"/>
    </location>
</feature>
<dbReference type="InterPro" id="IPR036390">
    <property type="entry name" value="WH_DNA-bd_sf"/>
</dbReference>
<evidence type="ECO:0000256" key="3">
    <source>
        <dbReference type="ARBA" id="ARBA00023163"/>
    </source>
</evidence>
<dbReference type="Gene3D" id="1.10.10.10">
    <property type="entry name" value="Winged helix-like DNA-binding domain superfamily/Winged helix DNA-binding domain"/>
    <property type="match status" value="1"/>
</dbReference>
<dbReference type="AlphaFoldDB" id="A0AAU1ZP20"/>
<dbReference type="PANTHER" id="PTHR38465">
    <property type="entry name" value="HTH-TYPE TRANSCRIPTIONAL REGULATOR MJ1563-RELATED"/>
    <property type="match status" value="1"/>
</dbReference>
<evidence type="ECO:0000256" key="1">
    <source>
        <dbReference type="ARBA" id="ARBA00023015"/>
    </source>
</evidence>
<evidence type="ECO:0000256" key="2">
    <source>
        <dbReference type="ARBA" id="ARBA00023125"/>
    </source>
</evidence>
<dbReference type="GO" id="GO:0003677">
    <property type="term" value="F:DNA binding"/>
    <property type="evidence" value="ECO:0007669"/>
    <property type="project" value="UniProtKB-KW"/>
</dbReference>
<reference evidence="5" key="1">
    <citation type="submission" date="2022-10" db="EMBL/GenBank/DDBJ databases">
        <title>The complete genomes of actinobacterial strains from the NBC collection.</title>
        <authorList>
            <person name="Joergensen T.S."/>
            <person name="Alvarez Arevalo M."/>
            <person name="Sterndorff E.B."/>
            <person name="Faurdal D."/>
            <person name="Vuksanovic O."/>
            <person name="Mourched A.-S."/>
            <person name="Charusanti P."/>
            <person name="Shaw S."/>
            <person name="Blin K."/>
            <person name="Weber T."/>
        </authorList>
    </citation>
    <scope>NUCLEOTIDE SEQUENCE</scope>
    <source>
        <strain evidence="5">NBC_00093</strain>
    </source>
</reference>
<evidence type="ECO:0000259" key="4">
    <source>
        <dbReference type="Pfam" id="PF12802"/>
    </source>
</evidence>
<dbReference type="EMBL" id="CP108222">
    <property type="protein sequence ID" value="WTT14176.1"/>
    <property type="molecule type" value="Genomic_DNA"/>
</dbReference>
<sequence length="175" mass="19666">MEPQDGGPKGETDERAGERFPDWFIESFADYWQSMGSSRIEGRIAAYLMVSDAAEGVSAEELAEVAGASRGSVSTYTRSLIAAGFVRRVRRPDDRAHYYVMDEDVWGGFLDKEQGYLRSQRDLAARALAGTVPGGPAHQRIRNMRDYLGWLLEVQQLPAAWRRYKAERDDQEGEG</sequence>
<protein>
    <submittedName>
        <fullName evidence="5">MarR family transcriptional regulator</fullName>
    </submittedName>
</protein>
<dbReference type="Pfam" id="PF12802">
    <property type="entry name" value="MarR_2"/>
    <property type="match status" value="1"/>
</dbReference>
<accession>A0AAU1ZP20</accession>
<organism evidence="5">
    <name type="scientific">Streptomyces sp. NBC_00093</name>
    <dbReference type="NCBI Taxonomy" id="2975649"/>
    <lineage>
        <taxon>Bacteria</taxon>
        <taxon>Bacillati</taxon>
        <taxon>Actinomycetota</taxon>
        <taxon>Actinomycetes</taxon>
        <taxon>Kitasatosporales</taxon>
        <taxon>Streptomycetaceae</taxon>
        <taxon>Streptomyces</taxon>
    </lineage>
</organism>
<dbReference type="InterPro" id="IPR036388">
    <property type="entry name" value="WH-like_DNA-bd_sf"/>
</dbReference>
<dbReference type="SUPFAM" id="SSF46785">
    <property type="entry name" value="Winged helix' DNA-binding domain"/>
    <property type="match status" value="1"/>
</dbReference>
<dbReference type="PANTHER" id="PTHR38465:SF2">
    <property type="entry name" value="HTH-TYPE TRANSCRIPTIONAL REGULATOR MMPR5"/>
    <property type="match status" value="1"/>
</dbReference>
<keyword evidence="1" id="KW-0805">Transcription regulation</keyword>
<keyword evidence="3" id="KW-0804">Transcription</keyword>